<dbReference type="Proteomes" id="UP001272137">
    <property type="component" value="Unassembled WGS sequence"/>
</dbReference>
<protein>
    <submittedName>
        <fullName evidence="2">Uncharacterized protein</fullName>
    </submittedName>
</protein>
<sequence length="74" mass="7951">MRGGAPRAVERGCEFVRVTNVSSRTAPSPEDEPCAGSRRRSAEARARDADALFRHRINALRRSDAAGQLAGTNA</sequence>
<reference evidence="2" key="1">
    <citation type="submission" date="2018-08" db="EMBL/GenBank/DDBJ databases">
        <title>Identification of Burkholderia cepacia strains that express a Burkholderia pseudomallei-like capsular polysaccharide.</title>
        <authorList>
            <person name="Burtnick M.N."/>
            <person name="Vongsouvath M."/>
            <person name="Newton P."/>
            <person name="Wuthiekanun V."/>
            <person name="Limmathurotsakul D."/>
            <person name="Brett P.J."/>
            <person name="Chantratita N."/>
            <person name="Dance D.A."/>
        </authorList>
    </citation>
    <scope>NUCLEOTIDE SEQUENCE</scope>
    <source>
        <strain evidence="2">SBXCC001</strain>
    </source>
</reference>
<evidence type="ECO:0000313" key="2">
    <source>
        <dbReference type="EMBL" id="MDW9251343.1"/>
    </source>
</evidence>
<feature type="region of interest" description="Disordered" evidence="1">
    <location>
        <begin position="20"/>
        <end position="47"/>
    </location>
</feature>
<proteinExistence type="predicted"/>
<name>A0AAW9CQK0_BURTH</name>
<gene>
    <name evidence="2" type="ORF">C7S16_7016</name>
</gene>
<organism evidence="2 3">
    <name type="scientific">Burkholderia thailandensis</name>
    <dbReference type="NCBI Taxonomy" id="57975"/>
    <lineage>
        <taxon>Bacteria</taxon>
        <taxon>Pseudomonadati</taxon>
        <taxon>Pseudomonadota</taxon>
        <taxon>Betaproteobacteria</taxon>
        <taxon>Burkholderiales</taxon>
        <taxon>Burkholderiaceae</taxon>
        <taxon>Burkholderia</taxon>
        <taxon>pseudomallei group</taxon>
    </lineage>
</organism>
<evidence type="ECO:0000256" key="1">
    <source>
        <dbReference type="SAM" id="MobiDB-lite"/>
    </source>
</evidence>
<accession>A0AAW9CQK0</accession>
<comment type="caution">
    <text evidence="2">The sequence shown here is derived from an EMBL/GenBank/DDBJ whole genome shotgun (WGS) entry which is preliminary data.</text>
</comment>
<dbReference type="AlphaFoldDB" id="A0AAW9CQK0"/>
<evidence type="ECO:0000313" key="3">
    <source>
        <dbReference type="Proteomes" id="UP001272137"/>
    </source>
</evidence>
<dbReference type="EMBL" id="QXCT01000001">
    <property type="protein sequence ID" value="MDW9251343.1"/>
    <property type="molecule type" value="Genomic_DNA"/>
</dbReference>